<evidence type="ECO:0000313" key="3">
    <source>
        <dbReference type="Proteomes" id="UP000660611"/>
    </source>
</evidence>
<reference evidence="2" key="1">
    <citation type="submission" date="2021-01" db="EMBL/GenBank/DDBJ databases">
        <title>Whole genome shotgun sequence of Dactylosporangium siamense NBRC 106093.</title>
        <authorList>
            <person name="Komaki H."/>
            <person name="Tamura T."/>
        </authorList>
    </citation>
    <scope>NUCLEOTIDE SEQUENCE</scope>
    <source>
        <strain evidence="2">NBRC 106093</strain>
    </source>
</reference>
<comment type="caution">
    <text evidence="2">The sequence shown here is derived from an EMBL/GenBank/DDBJ whole genome shotgun (WGS) entry which is preliminary data.</text>
</comment>
<keyword evidence="3" id="KW-1185">Reference proteome</keyword>
<dbReference type="AlphaFoldDB" id="A0A919U9E7"/>
<feature type="compositionally biased region" description="Basic and acidic residues" evidence="1">
    <location>
        <begin position="17"/>
        <end position="31"/>
    </location>
</feature>
<accession>A0A919U9E7</accession>
<sequence>MTTAEHPQPQPQPQPDQRPDQKPDQKPDPEPRPNQTGPAATDQGEDTDDAVRSLAANMIRSYGILDSEFLGPSAIGPGSTSIGTVLNVGAGLGRRRFINQPLDEAMVLERIHTYTATATPDRLVERLTRRPVAYLSGTAGSGRVTAALVGLARTHGSDRITQLRLVGDDPIHAYLSDRTLLRSDYGHIVELARTVEPEPSELAQLSVLAREAHAAVVLVGAAETNNRQLVEYHVEHARPDPRDVFLVWLERWLGDRGSCIDTCPTCEGECVRRYVERCRTQHLRHLSANTMADAVRFAAQFAELVPDAAAAVDLLADRTALRAKAVALLEAAPAQDGERHEAHRARRLAQHRRAARLAFAVFNGYPLTRVFTATEALCQRLDEATGRGSTDRTVLEHNLDHLLDGIRNDLPTDQAGPAGAARIARLRQPGLVRGLLDVAWHEYDTARQPLLRWLDDLVGADDVRPVAAAAGLLCEYDFGQIRRHLLENWAASNTRSRREAAALACELAVHNPELAPRVLACVAGWVEQAGNRRDTAVRTYATNTFRRRYPLDALAVLERAARDDMQRTSNAIPVGVRGIYTTNGAAVVQRLVRWPDSPVANLRTMASRCLLQLADMDSDAVGEAATKAWPALLRQTATGEVSAADHANLWPGALLNPATARQAWSVFERWIGLAADDTELTSALCELLGHVLRDGPINQRARFYLRCFWRRSMPDNPILDTVDSMLGGRHHDH</sequence>
<dbReference type="SUPFAM" id="SSF48371">
    <property type="entry name" value="ARM repeat"/>
    <property type="match status" value="1"/>
</dbReference>
<protein>
    <submittedName>
        <fullName evidence="2">Uncharacterized protein</fullName>
    </submittedName>
</protein>
<name>A0A919U9E7_9ACTN</name>
<dbReference type="InterPro" id="IPR016024">
    <property type="entry name" value="ARM-type_fold"/>
</dbReference>
<proteinExistence type="predicted"/>
<feature type="region of interest" description="Disordered" evidence="1">
    <location>
        <begin position="1"/>
        <end position="47"/>
    </location>
</feature>
<evidence type="ECO:0000313" key="2">
    <source>
        <dbReference type="EMBL" id="GIG46797.1"/>
    </source>
</evidence>
<dbReference type="RefSeq" id="WP_203848553.1">
    <property type="nucleotide sequence ID" value="NZ_BAAAVW010000016.1"/>
</dbReference>
<organism evidence="2 3">
    <name type="scientific">Dactylosporangium siamense</name>
    <dbReference type="NCBI Taxonomy" id="685454"/>
    <lineage>
        <taxon>Bacteria</taxon>
        <taxon>Bacillati</taxon>
        <taxon>Actinomycetota</taxon>
        <taxon>Actinomycetes</taxon>
        <taxon>Micromonosporales</taxon>
        <taxon>Micromonosporaceae</taxon>
        <taxon>Dactylosporangium</taxon>
    </lineage>
</organism>
<dbReference type="Proteomes" id="UP000660611">
    <property type="component" value="Unassembled WGS sequence"/>
</dbReference>
<evidence type="ECO:0000256" key="1">
    <source>
        <dbReference type="SAM" id="MobiDB-lite"/>
    </source>
</evidence>
<dbReference type="EMBL" id="BONQ01000077">
    <property type="protein sequence ID" value="GIG46797.1"/>
    <property type="molecule type" value="Genomic_DNA"/>
</dbReference>
<gene>
    <name evidence="2" type="ORF">Dsi01nite_048380</name>
</gene>